<dbReference type="SUPFAM" id="SSF53850">
    <property type="entry name" value="Periplasmic binding protein-like II"/>
    <property type="match status" value="1"/>
</dbReference>
<dbReference type="InterPro" id="IPR019594">
    <property type="entry name" value="Glu/Gly-bd"/>
</dbReference>
<dbReference type="SUPFAM" id="SSF53822">
    <property type="entry name" value="Periplasmic binding protein-like I"/>
    <property type="match status" value="1"/>
</dbReference>
<sequence>MRCQMWAEVHTMFLLPLLINLSICSSIPPTVVHIGALLTFNSTIGRSSKIAIQAAVDDVNSMPGILHDTKLVVKMHDSNSSNPFLAIVEALQLTATKSDNIVALVGSQSSVLAHVVSQVAKEIQVPLLSFSATDPTLSPTQHPFFVRTTHSDLFQMSAIAEMVDHYDWDKVIAIYIDDESGRNGIQILGDKLEERRREISYKAALPPGPRCTKNDITDLLLKLVMMESRVFVLHANPENGMAIFLIANSLGITGNGSVWIATDWLTSVLDTDPTTMHMDMIQGVVGLRLHIPESGRRTALLSRWNRLSKEEHAGLNSYALYAYDSVWTIAYAVEEFLKSGGVISFSKDSKFEQVAGGVSSKLHLESMSVFDGGNFLLNEILKTDALGLTGPIRFDSDRQLVRPAYDIINVVGTGYRKIGYWSNHSGISVEPPEKLYSTPFVHSVIKRRKSGRLKTVIWPGETTIQPRGWVVPQKGRQMRIGIPYRATYQEFVSKSSDSDTMIGFCVDVFVASVSLLSYAVPHHFVPFGDGRRNPSYTELVRMVEKGEFDAAIGDITIVTNRSKIVDFTQPFMESGLVILMAVKKHDTNTWAFLLPFTPSMWLATAGFLLVIGIVVWILEHRLNDDFRGPFRKQVATIFWFSLSTLFFTQREKMVGPLGRLVVLLWLFIVLIIQSSYTASLTSILTLTQLSSEIKDVESLIRSGDPIGFQVGSFAEDYMVDQLGISKSRLRTLDTPHDYANALDLGVRNGGVAAIIDERSYVDDFLSTNCNFQIIGSELMKSDWGFAFPQDSPLAIDMSTAILKLSENGELQRIQNKWLTVSHCTPMGDELKSNQLHLSSFCGLFFIFGVACALALLLMFCRFYRKYIYLAMSGRRMQITS</sequence>
<protein>
    <recommendedName>
        <fullName evidence="13">Glutamate receptor</fullName>
    </recommendedName>
</protein>
<dbReference type="GO" id="GO:0005886">
    <property type="term" value="C:plasma membrane"/>
    <property type="evidence" value="ECO:0000318"/>
    <property type="project" value="GO_Central"/>
</dbReference>
<organism evidence="18 19">
    <name type="scientific">Zostera marina</name>
    <name type="common">Eelgrass</name>
    <dbReference type="NCBI Taxonomy" id="29655"/>
    <lineage>
        <taxon>Eukaryota</taxon>
        <taxon>Viridiplantae</taxon>
        <taxon>Streptophyta</taxon>
        <taxon>Embryophyta</taxon>
        <taxon>Tracheophyta</taxon>
        <taxon>Spermatophyta</taxon>
        <taxon>Magnoliopsida</taxon>
        <taxon>Liliopsida</taxon>
        <taxon>Zosteraceae</taxon>
        <taxon>Zostera</taxon>
    </lineage>
</organism>
<comment type="subcellular location">
    <subcellularLocation>
        <location evidence="1">Membrane</location>
        <topology evidence="1">Multi-pass membrane protein</topology>
    </subcellularLocation>
</comment>
<evidence type="ECO:0000256" key="5">
    <source>
        <dbReference type="ARBA" id="ARBA00022729"/>
    </source>
</evidence>
<keyword evidence="14" id="KW-1015">Disulfide bond</keyword>
<feature type="signal peptide" evidence="16">
    <location>
        <begin position="1"/>
        <end position="26"/>
    </location>
</feature>
<dbReference type="OMA" id="VALMESH"/>
<dbReference type="FunFam" id="3.40.190.10:FF:000175">
    <property type="entry name" value="Glutamate receptor"/>
    <property type="match status" value="1"/>
</dbReference>
<evidence type="ECO:0000256" key="13">
    <source>
        <dbReference type="PIRNR" id="PIRNR037090"/>
    </source>
</evidence>
<evidence type="ECO:0000259" key="17">
    <source>
        <dbReference type="SMART" id="SM00079"/>
    </source>
</evidence>
<evidence type="ECO:0000256" key="11">
    <source>
        <dbReference type="ARBA" id="ARBA00023286"/>
    </source>
</evidence>
<evidence type="ECO:0000313" key="18">
    <source>
        <dbReference type="EMBL" id="KMZ65841.1"/>
    </source>
</evidence>
<dbReference type="CDD" id="cd19990">
    <property type="entry name" value="PBP1_GABAb_receptor_plant"/>
    <property type="match status" value="1"/>
</dbReference>
<keyword evidence="9 13" id="KW-0675">Receptor</keyword>
<dbReference type="GO" id="GO:0007165">
    <property type="term" value="P:signal transduction"/>
    <property type="evidence" value="ECO:0007669"/>
    <property type="project" value="UniProtKB-ARBA"/>
</dbReference>
<dbReference type="GO" id="GO:0009611">
    <property type="term" value="P:response to wounding"/>
    <property type="evidence" value="ECO:0007669"/>
    <property type="project" value="UniProtKB-ARBA"/>
</dbReference>
<dbReference type="InterPro" id="IPR017103">
    <property type="entry name" value="Iontropic_Glu_rcpt_pln"/>
</dbReference>
<proteinExistence type="inferred from homology"/>
<dbReference type="FunFam" id="1.10.287.70:FF:000037">
    <property type="entry name" value="Glutamate receptor"/>
    <property type="match status" value="1"/>
</dbReference>
<evidence type="ECO:0000256" key="1">
    <source>
        <dbReference type="ARBA" id="ARBA00004141"/>
    </source>
</evidence>
<evidence type="ECO:0000256" key="7">
    <source>
        <dbReference type="ARBA" id="ARBA00023065"/>
    </source>
</evidence>
<evidence type="ECO:0000313" key="19">
    <source>
        <dbReference type="Proteomes" id="UP000036987"/>
    </source>
</evidence>
<dbReference type="AlphaFoldDB" id="A0A0K9PA40"/>
<name>A0A0K9PA40_ZOSMR</name>
<comment type="similarity">
    <text evidence="2 13">Belongs to the glutamate-gated ion channel (TC 1.A.10.1) family.</text>
</comment>
<dbReference type="Proteomes" id="UP000036987">
    <property type="component" value="Unassembled WGS sequence"/>
</dbReference>
<dbReference type="InterPro" id="IPR001320">
    <property type="entry name" value="Iontro_rcpt_C"/>
</dbReference>
<evidence type="ECO:0000256" key="3">
    <source>
        <dbReference type="ARBA" id="ARBA00022448"/>
    </source>
</evidence>
<dbReference type="PANTHER" id="PTHR18966">
    <property type="entry name" value="IONOTROPIC GLUTAMATE RECEPTOR"/>
    <property type="match status" value="1"/>
</dbReference>
<dbReference type="GO" id="GO:0015276">
    <property type="term" value="F:ligand-gated monoatomic ion channel activity"/>
    <property type="evidence" value="ECO:0000318"/>
    <property type="project" value="GO_Central"/>
</dbReference>
<keyword evidence="6 15" id="KW-1133">Transmembrane helix</keyword>
<dbReference type="FunFam" id="3.40.50.2300:FF:000081">
    <property type="entry name" value="Glutamate receptor"/>
    <property type="match status" value="1"/>
</dbReference>
<dbReference type="GO" id="GO:1901701">
    <property type="term" value="P:cellular response to oxygen-containing compound"/>
    <property type="evidence" value="ECO:0007669"/>
    <property type="project" value="UniProtKB-ARBA"/>
</dbReference>
<evidence type="ECO:0000256" key="6">
    <source>
        <dbReference type="ARBA" id="ARBA00022989"/>
    </source>
</evidence>
<evidence type="ECO:0000256" key="9">
    <source>
        <dbReference type="ARBA" id="ARBA00023170"/>
    </source>
</evidence>
<comment type="caution">
    <text evidence="18">The sequence shown here is derived from an EMBL/GenBank/DDBJ whole genome shotgun (WGS) entry which is preliminary data.</text>
</comment>
<keyword evidence="4 15" id="KW-0812">Transmembrane</keyword>
<reference evidence="19" key="1">
    <citation type="journal article" date="2016" name="Nature">
        <title>The genome of the seagrass Zostera marina reveals angiosperm adaptation to the sea.</title>
        <authorList>
            <person name="Olsen J.L."/>
            <person name="Rouze P."/>
            <person name="Verhelst B."/>
            <person name="Lin Y.-C."/>
            <person name="Bayer T."/>
            <person name="Collen J."/>
            <person name="Dattolo E."/>
            <person name="De Paoli E."/>
            <person name="Dittami S."/>
            <person name="Maumus F."/>
            <person name="Michel G."/>
            <person name="Kersting A."/>
            <person name="Lauritano C."/>
            <person name="Lohaus R."/>
            <person name="Toepel M."/>
            <person name="Tonon T."/>
            <person name="Vanneste K."/>
            <person name="Amirebrahimi M."/>
            <person name="Brakel J."/>
            <person name="Bostroem C."/>
            <person name="Chovatia M."/>
            <person name="Grimwood J."/>
            <person name="Jenkins J.W."/>
            <person name="Jueterbock A."/>
            <person name="Mraz A."/>
            <person name="Stam W.T."/>
            <person name="Tice H."/>
            <person name="Bornberg-Bauer E."/>
            <person name="Green P.J."/>
            <person name="Pearson G.A."/>
            <person name="Procaccini G."/>
            <person name="Duarte C.M."/>
            <person name="Schmutz J."/>
            <person name="Reusch T.B.H."/>
            <person name="Van de Peer Y."/>
        </authorList>
    </citation>
    <scope>NUCLEOTIDE SEQUENCE [LARGE SCALE GENOMIC DNA]</scope>
    <source>
        <strain evidence="19">cv. Finnish</strain>
    </source>
</reference>
<evidence type="ECO:0000256" key="14">
    <source>
        <dbReference type="PIRSR" id="PIRSR037090-50"/>
    </source>
</evidence>
<dbReference type="CDD" id="cd13686">
    <property type="entry name" value="GluR_Plant"/>
    <property type="match status" value="1"/>
</dbReference>
<feature type="transmembrane region" description="Helical" evidence="15">
    <location>
        <begin position="660"/>
        <end position="684"/>
    </location>
</feature>
<dbReference type="InterPro" id="IPR015683">
    <property type="entry name" value="Ionotropic_Glu_rcpt"/>
</dbReference>
<dbReference type="FunFam" id="3.40.190.10:FF:000054">
    <property type="entry name" value="Glutamate receptor"/>
    <property type="match status" value="1"/>
</dbReference>
<dbReference type="Gene3D" id="1.10.287.70">
    <property type="match status" value="1"/>
</dbReference>
<dbReference type="Gene3D" id="3.40.190.10">
    <property type="entry name" value="Periplasmic binding protein-like II"/>
    <property type="match status" value="2"/>
</dbReference>
<keyword evidence="8 13" id="KW-0472">Membrane</keyword>
<feature type="domain" description="Ionotropic glutamate receptor C-terminal" evidence="17">
    <location>
        <begin position="477"/>
        <end position="820"/>
    </location>
</feature>
<dbReference type="InterPro" id="IPR028082">
    <property type="entry name" value="Peripla_BP_I"/>
</dbReference>
<dbReference type="Pfam" id="PF00060">
    <property type="entry name" value="Lig_chan"/>
    <property type="match status" value="1"/>
</dbReference>
<dbReference type="OrthoDB" id="5984008at2759"/>
<feature type="disulfide bond" evidence="14">
    <location>
        <begin position="769"/>
        <end position="823"/>
    </location>
</feature>
<feature type="chain" id="PRO_5005527386" description="Glutamate receptor" evidence="16">
    <location>
        <begin position="27"/>
        <end position="880"/>
    </location>
</feature>
<dbReference type="PIRSF" id="PIRSF037090">
    <property type="entry name" value="Iontro_Glu-like_rcpt_pln"/>
    <property type="match status" value="1"/>
</dbReference>
<gene>
    <name evidence="18" type="ORF">ZOSMA_30G01220</name>
</gene>
<evidence type="ECO:0000256" key="2">
    <source>
        <dbReference type="ARBA" id="ARBA00008685"/>
    </source>
</evidence>
<evidence type="ECO:0000256" key="15">
    <source>
        <dbReference type="SAM" id="Phobius"/>
    </source>
</evidence>
<dbReference type="STRING" id="29655.A0A0K9PA40"/>
<accession>A0A0K9PA40</accession>
<feature type="transmembrane region" description="Helical" evidence="15">
    <location>
        <begin position="842"/>
        <end position="863"/>
    </location>
</feature>
<evidence type="ECO:0000256" key="12">
    <source>
        <dbReference type="ARBA" id="ARBA00023303"/>
    </source>
</evidence>
<keyword evidence="11 13" id="KW-1071">Ligand-gated ion channel</keyword>
<evidence type="ECO:0000256" key="4">
    <source>
        <dbReference type="ARBA" id="ARBA00022692"/>
    </source>
</evidence>
<keyword evidence="19" id="KW-1185">Reference proteome</keyword>
<dbReference type="PRINTS" id="PR01176">
    <property type="entry name" value="GABABRECEPTR"/>
</dbReference>
<dbReference type="GO" id="GO:0038023">
    <property type="term" value="F:signaling receptor activity"/>
    <property type="evidence" value="ECO:0000318"/>
    <property type="project" value="GO_Central"/>
</dbReference>
<keyword evidence="3 13" id="KW-0813">Transport</keyword>
<keyword evidence="5 16" id="KW-0732">Signal</keyword>
<evidence type="ECO:0000256" key="10">
    <source>
        <dbReference type="ARBA" id="ARBA00023180"/>
    </source>
</evidence>
<comment type="function">
    <text evidence="13">Glutamate-gated receptor that probably acts as non-selective cation channel.</text>
</comment>
<dbReference type="Pfam" id="PF01094">
    <property type="entry name" value="ANF_receptor"/>
    <property type="match status" value="1"/>
</dbReference>
<keyword evidence="10" id="KW-0325">Glycoprotein</keyword>
<dbReference type="InterPro" id="IPR001828">
    <property type="entry name" value="ANF_lig-bd_rcpt"/>
</dbReference>
<dbReference type="Gene3D" id="3.40.50.2300">
    <property type="match status" value="2"/>
</dbReference>
<dbReference type="SMART" id="SM00079">
    <property type="entry name" value="PBPe"/>
    <property type="match status" value="1"/>
</dbReference>
<feature type="transmembrane region" description="Helical" evidence="15">
    <location>
        <begin position="590"/>
        <end position="618"/>
    </location>
</feature>
<dbReference type="Pfam" id="PF10613">
    <property type="entry name" value="Lig_chan-Glu_bd"/>
    <property type="match status" value="1"/>
</dbReference>
<evidence type="ECO:0000256" key="16">
    <source>
        <dbReference type="SAM" id="SignalP"/>
    </source>
</evidence>
<keyword evidence="12 13" id="KW-0407">Ion channel</keyword>
<evidence type="ECO:0000256" key="8">
    <source>
        <dbReference type="ARBA" id="ARBA00023136"/>
    </source>
</evidence>
<keyword evidence="7 13" id="KW-0406">Ion transport</keyword>
<dbReference type="EMBL" id="LFYR01001011">
    <property type="protein sequence ID" value="KMZ65841.1"/>
    <property type="molecule type" value="Genomic_DNA"/>
</dbReference>
<dbReference type="InterPro" id="IPR044440">
    <property type="entry name" value="GABAb_receptor_plant_PBP1"/>
</dbReference>